<evidence type="ECO:0000313" key="2">
    <source>
        <dbReference type="Proteomes" id="UP001595190"/>
    </source>
</evidence>
<gene>
    <name evidence="1" type="ORF">ACETRX_08090</name>
</gene>
<name>A0ABV6ZBI8_9HYPH</name>
<comment type="caution">
    <text evidence="1">The sequence shown here is derived from an EMBL/GenBank/DDBJ whole genome shotgun (WGS) entry which is preliminary data.</text>
</comment>
<dbReference type="RefSeq" id="WP_394309680.1">
    <property type="nucleotide sequence ID" value="NZ_JBHGPK010000002.1"/>
</dbReference>
<reference evidence="1 2" key="1">
    <citation type="submission" date="2024-09" db="EMBL/GenBank/DDBJ databases">
        <title>Description of Labrys sedimenti sp. nov., isolated from a diclofenac-degrading enrichment culture, and genome-based reclassification of Labrys portucalensis as a later heterotypic synonym of Labrys neptuniae.</title>
        <authorList>
            <person name="Tancsics A."/>
            <person name="Csepanyi A."/>
        </authorList>
    </citation>
    <scope>NUCLEOTIDE SEQUENCE [LARGE SCALE GENOMIC DNA]</scope>
    <source>
        <strain evidence="1 2">LMG 23412</strain>
    </source>
</reference>
<evidence type="ECO:0000313" key="1">
    <source>
        <dbReference type="EMBL" id="MFC2249571.1"/>
    </source>
</evidence>
<evidence type="ECO:0008006" key="3">
    <source>
        <dbReference type="Google" id="ProtNLM"/>
    </source>
</evidence>
<accession>A0ABV6ZBI8</accession>
<dbReference type="Proteomes" id="UP001595190">
    <property type="component" value="Unassembled WGS sequence"/>
</dbReference>
<proteinExistence type="predicted"/>
<dbReference type="EMBL" id="JBHGPK010000002">
    <property type="protein sequence ID" value="MFC2249571.1"/>
    <property type="molecule type" value="Genomic_DNA"/>
</dbReference>
<organism evidence="1 2">
    <name type="scientific">Labrys neptuniae</name>
    <dbReference type="NCBI Taxonomy" id="376174"/>
    <lineage>
        <taxon>Bacteria</taxon>
        <taxon>Pseudomonadati</taxon>
        <taxon>Pseudomonadota</taxon>
        <taxon>Alphaproteobacteria</taxon>
        <taxon>Hyphomicrobiales</taxon>
        <taxon>Xanthobacteraceae</taxon>
        <taxon>Labrys</taxon>
    </lineage>
</organism>
<sequence length="172" mass="19141">MSRRKFLALLGGATVPAWVAGASAKELDYSKLHQLDAEDLAEQGMKTAYEALAADLRHHGIEPAAMAEEIDPNAPTYAVHISGRKYVVYSPEVTSNDYQSWGQATYLFFKIVNDQLAEINSKVRFYAINGGNDLGGLFLMPDDAMAARNSLPRREDWPYIPTDTAPWYGQFH</sequence>
<protein>
    <recommendedName>
        <fullName evidence="3">Tat pathway signal protein</fullName>
    </recommendedName>
</protein>